<name>A0A271J2G9_9BACT</name>
<comment type="caution">
    <text evidence="2">The sequence shown here is derived from an EMBL/GenBank/DDBJ whole genome shotgun (WGS) entry which is preliminary data.</text>
</comment>
<evidence type="ECO:0000256" key="1">
    <source>
        <dbReference type="SAM" id="SignalP"/>
    </source>
</evidence>
<reference evidence="2 3" key="1">
    <citation type="submission" date="2016-11" db="EMBL/GenBank/DDBJ databases">
        <title>Study of marine rhodopsin-containing bacteria.</title>
        <authorList>
            <person name="Yoshizawa S."/>
            <person name="Kumagai Y."/>
            <person name="Kogure K."/>
        </authorList>
    </citation>
    <scope>NUCLEOTIDE SEQUENCE [LARGE SCALE GENOMIC DNA]</scope>
    <source>
        <strain evidence="2 3">SAORIC-28</strain>
    </source>
</reference>
<feature type="chain" id="PRO_5012402492" evidence="1">
    <location>
        <begin position="27"/>
        <end position="280"/>
    </location>
</feature>
<dbReference type="EMBL" id="MQWD01000001">
    <property type="protein sequence ID" value="PAP77711.1"/>
    <property type="molecule type" value="Genomic_DNA"/>
</dbReference>
<dbReference type="Gene3D" id="2.60.120.380">
    <property type="match status" value="1"/>
</dbReference>
<evidence type="ECO:0000313" key="2">
    <source>
        <dbReference type="EMBL" id="PAP77711.1"/>
    </source>
</evidence>
<keyword evidence="3" id="KW-1185">Reference proteome</keyword>
<protein>
    <submittedName>
        <fullName evidence="2">Uncharacterized protein</fullName>
    </submittedName>
</protein>
<keyword evidence="1" id="KW-0732">Signal</keyword>
<dbReference type="Proteomes" id="UP000216339">
    <property type="component" value="Unassembled WGS sequence"/>
</dbReference>
<sequence length="280" mass="28817">MPTLPALRLLLAGLLLVGLAGCDAFGGGDPSLADVLTAVTVGTTEADLVSDDVPTDGSGTAPALDGGGQIVRGGSAIFSLTPNGADRIYVGVEGEDGRYEAPITGAGATTLVITTNGEDTATSYVLLVATEADGTVSAVVRRTLTVNAEANASGQIQVSLNWNAPVDLDLHLETPEEEDIYYGNDVGSTGGELDLDSNAGCGLDRVDNENIAWPEGTTPSSGTYVVRVDYWSACSVTTPVPFVVTVNVRGSVRTFQGVFQPGDADRGGAFDGREIHTFTF</sequence>
<organism evidence="2 3">
    <name type="scientific">Rubrivirga marina</name>
    <dbReference type="NCBI Taxonomy" id="1196024"/>
    <lineage>
        <taxon>Bacteria</taxon>
        <taxon>Pseudomonadati</taxon>
        <taxon>Rhodothermota</taxon>
        <taxon>Rhodothermia</taxon>
        <taxon>Rhodothermales</taxon>
        <taxon>Rubricoccaceae</taxon>
        <taxon>Rubrivirga</taxon>
    </lineage>
</organism>
<dbReference type="AlphaFoldDB" id="A0A271J2G9"/>
<gene>
    <name evidence="2" type="ORF">BSZ37_15295</name>
</gene>
<evidence type="ECO:0000313" key="3">
    <source>
        <dbReference type="Proteomes" id="UP000216339"/>
    </source>
</evidence>
<accession>A0A271J2G9</accession>
<feature type="signal peptide" evidence="1">
    <location>
        <begin position="1"/>
        <end position="26"/>
    </location>
</feature>
<proteinExistence type="predicted"/>
<dbReference type="RefSeq" id="WP_095511376.1">
    <property type="nucleotide sequence ID" value="NZ_MQWD01000001.1"/>
</dbReference>
<dbReference type="OrthoDB" id="1090891at2"/>